<dbReference type="SUPFAM" id="SSF53474">
    <property type="entry name" value="alpha/beta-Hydrolases"/>
    <property type="match status" value="1"/>
</dbReference>
<organism evidence="1 2">
    <name type="scientific">Lacticaseibacillus paracasei</name>
    <name type="common">Lactobacillus paracasei</name>
    <dbReference type="NCBI Taxonomy" id="1597"/>
    <lineage>
        <taxon>Bacteria</taxon>
        <taxon>Bacillati</taxon>
        <taxon>Bacillota</taxon>
        <taxon>Bacilli</taxon>
        <taxon>Lactobacillales</taxon>
        <taxon>Lactobacillaceae</taxon>
        <taxon>Lacticaseibacillus</taxon>
    </lineage>
</organism>
<evidence type="ECO:0000313" key="1">
    <source>
        <dbReference type="EMBL" id="PLC47019.1"/>
    </source>
</evidence>
<comment type="caution">
    <text evidence="1">The sequence shown here is derived from an EMBL/GenBank/DDBJ whole genome shotgun (WGS) entry which is preliminary data.</text>
</comment>
<name>A0AB36XEF7_LACPA</name>
<proteinExistence type="predicted"/>
<sequence length="98" mass="10457">MFRFQPATAFAELGVTKQQVQSLTVSLMALDLTSALATVTVPTAVVCGTRDIANRGAAKRLTQIMPNATLTHLPGGHELNRAQPEQFAAVIQKLANQV</sequence>
<protein>
    <submittedName>
        <fullName evidence="1">Uncharacterized protein</fullName>
    </submittedName>
</protein>
<reference evidence="1 2" key="1">
    <citation type="journal article" date="2018" name="Genome Announc.">
        <title>Draft Genome Sequence of Lactobacillus paracasei DUP 13076, Which Exhibits Potent Antipathogenic Effects against Salmonella enterica Serovars Enteritidis, Typhimurium, and Heidelberg.</title>
        <authorList>
            <person name="Muyyarikkandy M.S."/>
            <person name="Alqahtani F.H."/>
            <person name="Mandoiu I."/>
            <person name="Amalaradjou M.A."/>
        </authorList>
    </citation>
    <scope>NUCLEOTIDE SEQUENCE [LARGE SCALE GENOMIC DNA]</scope>
    <source>
        <strain evidence="1 2">DUP 13076</strain>
    </source>
</reference>
<dbReference type="RefSeq" id="WP_012492149.1">
    <property type="nucleotide sequence ID" value="NC_010999.1"/>
</dbReference>
<dbReference type="Proteomes" id="UP000234512">
    <property type="component" value="Unassembled WGS sequence"/>
</dbReference>
<dbReference type="InterPro" id="IPR029058">
    <property type="entry name" value="AB_hydrolase_fold"/>
</dbReference>
<gene>
    <name evidence="1" type="ORF">C0Q90_03630</name>
</gene>
<dbReference type="AlphaFoldDB" id="A0AB36XEF7"/>
<accession>A0AB36XEF7</accession>
<dbReference type="Gene3D" id="3.40.50.1820">
    <property type="entry name" value="alpha/beta hydrolase"/>
    <property type="match status" value="1"/>
</dbReference>
<dbReference type="EMBL" id="PKQJ01000003">
    <property type="protein sequence ID" value="PLC47019.1"/>
    <property type="molecule type" value="Genomic_DNA"/>
</dbReference>
<evidence type="ECO:0000313" key="2">
    <source>
        <dbReference type="Proteomes" id="UP000234512"/>
    </source>
</evidence>